<comment type="similarity">
    <text evidence="1 6">Belongs to the peptidase M76 family.</text>
</comment>
<accession>A0A1W0X941</accession>
<evidence type="ECO:0000256" key="6">
    <source>
        <dbReference type="RuleBase" id="RU364057"/>
    </source>
</evidence>
<organism evidence="7 8">
    <name type="scientific">Hypsibius exemplaris</name>
    <name type="common">Freshwater tardigrade</name>
    <dbReference type="NCBI Taxonomy" id="2072580"/>
    <lineage>
        <taxon>Eukaryota</taxon>
        <taxon>Metazoa</taxon>
        <taxon>Ecdysozoa</taxon>
        <taxon>Tardigrada</taxon>
        <taxon>Eutardigrada</taxon>
        <taxon>Parachela</taxon>
        <taxon>Hypsibioidea</taxon>
        <taxon>Hypsibiidae</taxon>
        <taxon>Hypsibius</taxon>
    </lineage>
</organism>
<proteinExistence type="inferred from homology"/>
<dbReference type="GO" id="GO:0033615">
    <property type="term" value="P:mitochondrial proton-transporting ATP synthase complex assembly"/>
    <property type="evidence" value="ECO:0007669"/>
    <property type="project" value="TreeGrafter"/>
</dbReference>
<dbReference type="Proteomes" id="UP000192578">
    <property type="component" value="Unassembled WGS sequence"/>
</dbReference>
<evidence type="ECO:0000313" key="7">
    <source>
        <dbReference type="EMBL" id="OQV23914.1"/>
    </source>
</evidence>
<keyword evidence="2 6" id="KW-0645">Protease</keyword>
<keyword evidence="3 6" id="KW-0479">Metal-binding</keyword>
<evidence type="ECO:0000256" key="3">
    <source>
        <dbReference type="ARBA" id="ARBA00022723"/>
    </source>
</evidence>
<evidence type="ECO:0000256" key="5">
    <source>
        <dbReference type="ARBA" id="ARBA00023049"/>
    </source>
</evidence>
<reference evidence="8" key="1">
    <citation type="submission" date="2017-01" db="EMBL/GenBank/DDBJ databases">
        <title>Comparative genomics of anhydrobiosis in the tardigrade Hypsibius dujardini.</title>
        <authorList>
            <person name="Yoshida Y."/>
            <person name="Koutsovoulos G."/>
            <person name="Laetsch D."/>
            <person name="Stevens L."/>
            <person name="Kumar S."/>
            <person name="Horikawa D."/>
            <person name="Ishino K."/>
            <person name="Komine S."/>
            <person name="Tomita M."/>
            <person name="Blaxter M."/>
            <person name="Arakawa K."/>
        </authorList>
    </citation>
    <scope>NUCLEOTIDE SEQUENCE [LARGE SCALE GENOMIC DNA]</scope>
    <source>
        <strain evidence="8">Z151</strain>
    </source>
</reference>
<dbReference type="GO" id="GO:0004222">
    <property type="term" value="F:metalloendopeptidase activity"/>
    <property type="evidence" value="ECO:0007669"/>
    <property type="project" value="InterPro"/>
</dbReference>
<evidence type="ECO:0000256" key="4">
    <source>
        <dbReference type="ARBA" id="ARBA00022801"/>
    </source>
</evidence>
<dbReference type="PANTHER" id="PTHR21711">
    <property type="entry name" value="MITOCHONDRIAL INNER MEMBRANE PROTEASE"/>
    <property type="match status" value="1"/>
</dbReference>
<dbReference type="Pfam" id="PF09768">
    <property type="entry name" value="Peptidase_M76"/>
    <property type="match status" value="1"/>
</dbReference>
<keyword evidence="8" id="KW-1185">Reference proteome</keyword>
<dbReference type="GO" id="GO:0046872">
    <property type="term" value="F:metal ion binding"/>
    <property type="evidence" value="ECO:0007669"/>
    <property type="project" value="UniProtKB-KW"/>
</dbReference>
<dbReference type="AlphaFoldDB" id="A0A1W0X941"/>
<dbReference type="GO" id="GO:0005739">
    <property type="term" value="C:mitochondrion"/>
    <property type="evidence" value="ECO:0007669"/>
    <property type="project" value="GOC"/>
</dbReference>
<name>A0A1W0X941_HYPEX</name>
<protein>
    <recommendedName>
        <fullName evidence="6">Mitochondrial inner membrane protease ATP23</fullName>
        <ecNumber evidence="6">3.4.24.-</ecNumber>
    </recommendedName>
</protein>
<dbReference type="PANTHER" id="PTHR21711:SF0">
    <property type="entry name" value="MITOCHONDRIAL INNER MEMBRANE PROTEASE ATP23 HOMOLOG"/>
    <property type="match status" value="1"/>
</dbReference>
<dbReference type="InterPro" id="IPR019165">
    <property type="entry name" value="Peptidase_M76_ATP23"/>
</dbReference>
<dbReference type="EMBL" id="MTYJ01000009">
    <property type="protein sequence ID" value="OQV23914.1"/>
    <property type="molecule type" value="Genomic_DNA"/>
</dbReference>
<dbReference type="GO" id="GO:0034982">
    <property type="term" value="P:mitochondrial protein processing"/>
    <property type="evidence" value="ECO:0007669"/>
    <property type="project" value="TreeGrafter"/>
</dbReference>
<keyword evidence="4 6" id="KW-0378">Hydrolase</keyword>
<evidence type="ECO:0000313" key="8">
    <source>
        <dbReference type="Proteomes" id="UP000192578"/>
    </source>
</evidence>
<keyword evidence="5 6" id="KW-0482">Metalloprotease</keyword>
<dbReference type="EC" id="3.4.24.-" evidence="6"/>
<dbReference type="OrthoDB" id="285308at2759"/>
<gene>
    <name evidence="7" type="ORF">BV898_02262</name>
</gene>
<comment type="caution">
    <text evidence="7">The sequence shown here is derived from an EMBL/GenBank/DDBJ whole genome shotgun (WGS) entry which is preliminary data.</text>
</comment>
<sequence length="275" mass="30493">MQSSDQPPDPMAEILKESLTPAATATAAAAAAAVKDDKILPRPELPSLKTRFPEHETGVRIKPTWQETVMGFGKNDSWKVKCEAHVRSVLKNSVPVKLLTEALSSVGCEFDISRHIACEQCDESVGGGFDTKNLQIVICQNVSTTEGKVTSVLAHEMIHAFDYCRMNADFTNVDHVACSEIRASTLTHCSFLSALFQGAVTPWDFTNKHQDCVKIKATESTMSALNVPFEVALAAVEKVFPRCYADREPFGRIPRRNSRDVDKSYYERFYYGYGS</sequence>
<evidence type="ECO:0000256" key="2">
    <source>
        <dbReference type="ARBA" id="ARBA00022670"/>
    </source>
</evidence>
<evidence type="ECO:0000256" key="1">
    <source>
        <dbReference type="ARBA" id="ARBA00009915"/>
    </source>
</evidence>